<dbReference type="RefSeq" id="WP_313866112.1">
    <property type="nucleotide sequence ID" value="NZ_CP132507.1"/>
</dbReference>
<gene>
    <name evidence="2" type="ORF">RAN89_09550</name>
</gene>
<protein>
    <recommendedName>
        <fullName evidence="4">DUF2726 domain-containing protein</fullName>
    </recommendedName>
</protein>
<evidence type="ECO:0000313" key="3">
    <source>
        <dbReference type="Proteomes" id="UP001302257"/>
    </source>
</evidence>
<sequence length="231" mass="26342">MFFYFLGGLIAGIAAAYWRNRYLQRQRRRIPSVWPLKVRPMVNSRERKVWLWLTKVMFDQQVLVKLPVTRFTIPSEQTEATHWYKLLNGVYCTFTVCGLDGKVIGCVDVPGPGGLSLGNQTLKHTLLEQCNVRYWVVDPDNLPHLTQIRTAFLGEHAAMVANDKQLDTRFQNVREHLQAAVTRRRQSKSAEGAGSGFTPLSSGEFQESRLASGWELNSFVSPLDSRMDKLQ</sequence>
<name>A0ABZ0AUG2_9BURK</name>
<reference evidence="2 3" key="1">
    <citation type="submission" date="2023-08" db="EMBL/GenBank/DDBJ databases">
        <title>Rhodoferax potami sp. nov. and Rhodoferax mekongensis sp. nov., isolated from the Mekong River in Thailand.</title>
        <authorList>
            <person name="Kitikhun S."/>
            <person name="Charoenyingcharoen P."/>
            <person name="Siriarchawattana P."/>
            <person name="Likhitrattanapisal S."/>
            <person name="Nilsakha T."/>
            <person name="Chanpet A."/>
            <person name="Rattanawaree P."/>
            <person name="Ingsriswang S."/>
        </authorList>
    </citation>
    <scope>NUCLEOTIDE SEQUENCE [LARGE SCALE GENOMIC DNA]</scope>
    <source>
        <strain evidence="2 3">TBRC 17307</strain>
    </source>
</reference>
<dbReference type="EMBL" id="CP132507">
    <property type="protein sequence ID" value="WNO03190.1"/>
    <property type="molecule type" value="Genomic_DNA"/>
</dbReference>
<organism evidence="2 3">
    <name type="scientific">Rhodoferax mekongensis</name>
    <dbReference type="NCBI Taxonomy" id="3068341"/>
    <lineage>
        <taxon>Bacteria</taxon>
        <taxon>Pseudomonadati</taxon>
        <taxon>Pseudomonadota</taxon>
        <taxon>Betaproteobacteria</taxon>
        <taxon>Burkholderiales</taxon>
        <taxon>Comamonadaceae</taxon>
        <taxon>Rhodoferax</taxon>
    </lineage>
</organism>
<feature type="region of interest" description="Disordered" evidence="1">
    <location>
        <begin position="181"/>
        <end position="201"/>
    </location>
</feature>
<evidence type="ECO:0008006" key="4">
    <source>
        <dbReference type="Google" id="ProtNLM"/>
    </source>
</evidence>
<accession>A0ABZ0AUG2</accession>
<evidence type="ECO:0000256" key="1">
    <source>
        <dbReference type="SAM" id="MobiDB-lite"/>
    </source>
</evidence>
<dbReference type="Proteomes" id="UP001302257">
    <property type="component" value="Chromosome"/>
</dbReference>
<evidence type="ECO:0000313" key="2">
    <source>
        <dbReference type="EMBL" id="WNO03190.1"/>
    </source>
</evidence>
<keyword evidence="3" id="KW-1185">Reference proteome</keyword>
<proteinExistence type="predicted"/>